<dbReference type="Proteomes" id="UP000195879">
    <property type="component" value="Unassembled WGS sequence"/>
</dbReference>
<organism evidence="3 4">
    <name type="scientific">Plasmodium chabaudi adami</name>
    <dbReference type="NCBI Taxonomy" id="5826"/>
    <lineage>
        <taxon>Eukaryota</taxon>
        <taxon>Sar</taxon>
        <taxon>Alveolata</taxon>
        <taxon>Apicomplexa</taxon>
        <taxon>Aconoidasida</taxon>
        <taxon>Haemosporida</taxon>
        <taxon>Plasmodiidae</taxon>
        <taxon>Plasmodium</taxon>
        <taxon>Plasmodium (Vinckeia)</taxon>
    </lineage>
</organism>
<evidence type="ECO:0000256" key="1">
    <source>
        <dbReference type="SAM" id="SignalP"/>
    </source>
</evidence>
<name>A0A1D3L7X1_PLACE</name>
<accession>A0A1D3L7X1</accession>
<evidence type="ECO:0000313" key="4">
    <source>
        <dbReference type="Proteomes" id="UP000195879"/>
    </source>
</evidence>
<dbReference type="EMBL" id="FMIO01000080">
    <property type="protein sequence ID" value="SCL84935.1"/>
    <property type="molecule type" value="Genomic_DNA"/>
</dbReference>
<evidence type="ECO:0000313" key="3">
    <source>
        <dbReference type="EMBL" id="SCL84935.1"/>
    </source>
</evidence>
<feature type="signal peptide" evidence="1">
    <location>
        <begin position="1"/>
        <end position="23"/>
    </location>
</feature>
<dbReference type="AlphaFoldDB" id="A0A1D3L7X1"/>
<feature type="domain" description="PYST-C1-like N-terminal" evidence="2">
    <location>
        <begin position="32"/>
        <end position="71"/>
    </location>
</feature>
<dbReference type="InterPro" id="IPR006488">
    <property type="entry name" value="PYST-C1_N"/>
</dbReference>
<reference evidence="3 4" key="1">
    <citation type="submission" date="2016-08" db="EMBL/GenBank/DDBJ databases">
        <authorList>
            <consortium name="Pathogen Informatics"/>
        </authorList>
    </citation>
    <scope>NUCLEOTIDE SEQUENCE [LARGE SCALE GENOMIC DNA]</scope>
    <source>
        <strain evidence="3 4">DK</strain>
    </source>
</reference>
<dbReference type="NCBIfam" id="TIGR01601">
    <property type="entry name" value="PYST-C1"/>
    <property type="match status" value="1"/>
</dbReference>
<sequence>MNKRIFSLVCIVLYALLAVSIHCSEEKHDQYKESGLKSRIIRAIKQIRRSNKKNDIESKREIQSNNNNNYDCESYHGAYEDQAPLNGCCCCIYCDKNMPKKIN</sequence>
<proteinExistence type="predicted"/>
<feature type="chain" id="PRO_5008917312" evidence="1">
    <location>
        <begin position="24"/>
        <end position="103"/>
    </location>
</feature>
<keyword evidence="1" id="KW-0732">Signal</keyword>
<gene>
    <name evidence="3" type="ORF">PCHDK_000500300</name>
</gene>
<protein>
    <submittedName>
        <fullName evidence="3">Fam-c protein</fullName>
    </submittedName>
</protein>
<evidence type="ECO:0000259" key="2">
    <source>
        <dbReference type="Pfam" id="PF09690"/>
    </source>
</evidence>
<dbReference type="Pfam" id="PF09690">
    <property type="entry name" value="PYST-C1"/>
    <property type="match status" value="1"/>
</dbReference>